<dbReference type="GO" id="GO:0005829">
    <property type="term" value="C:cytosol"/>
    <property type="evidence" value="ECO:0007669"/>
    <property type="project" value="TreeGrafter"/>
</dbReference>
<feature type="site" description="Important for substrate specificity" evidence="3">
    <location>
        <position position="226"/>
    </location>
</feature>
<feature type="domain" description="Nucleoside phosphorylase" evidence="4">
    <location>
        <begin position="5"/>
        <end position="242"/>
    </location>
</feature>
<dbReference type="Gene3D" id="3.40.50.1580">
    <property type="entry name" value="Nucleoside phosphorylase domain"/>
    <property type="match status" value="1"/>
</dbReference>
<dbReference type="CDD" id="cd09010">
    <property type="entry name" value="MTAP_SsMTAPII_like_MTIP"/>
    <property type="match status" value="1"/>
</dbReference>
<dbReference type="InterPro" id="IPR035994">
    <property type="entry name" value="Nucleoside_phosphorylase_sf"/>
</dbReference>
<evidence type="ECO:0000256" key="1">
    <source>
        <dbReference type="ARBA" id="ARBA00022676"/>
    </source>
</evidence>
<evidence type="ECO:0000259" key="4">
    <source>
        <dbReference type="Pfam" id="PF01048"/>
    </source>
</evidence>
<dbReference type="AlphaFoldDB" id="A0A1B4ZCB8"/>
<feature type="binding site" evidence="3">
    <location>
        <begin position="52"/>
        <end position="53"/>
    </location>
    <ligand>
        <name>phosphate</name>
        <dbReference type="ChEBI" id="CHEBI:43474"/>
    </ligand>
</feature>
<feature type="binding site" evidence="3">
    <location>
        <position position="12"/>
    </location>
    <ligand>
        <name>phosphate</name>
        <dbReference type="ChEBI" id="CHEBI:43474"/>
    </ligand>
</feature>
<dbReference type="UniPathway" id="UPA00606"/>
<dbReference type="InterPro" id="IPR018099">
    <property type="entry name" value="Purine_phosphorylase-2_CS"/>
</dbReference>
<organism evidence="6">
    <name type="scientific">Streptomyces citricolor</name>
    <dbReference type="NCBI Taxonomy" id="212427"/>
    <lineage>
        <taxon>Bacteria</taxon>
        <taxon>Bacillati</taxon>
        <taxon>Actinomycetota</taxon>
        <taxon>Actinomycetes</taxon>
        <taxon>Kitasatosporales</taxon>
        <taxon>Streptomycetaceae</taxon>
        <taxon>Streptomyces</taxon>
    </lineage>
</organism>
<comment type="caution">
    <text evidence="3">Lacks conserved residue(s) required for the propagation of feature annotation.</text>
</comment>
<proteinExistence type="inferred from homology"/>
<evidence type="ECO:0000313" key="5">
    <source>
        <dbReference type="EMBL" id="AUV64127.1"/>
    </source>
</evidence>
<keyword evidence="1 3" id="KW-0328">Glycosyltransferase</keyword>
<evidence type="ECO:0000313" key="6">
    <source>
        <dbReference type="EMBL" id="BAV57064.1"/>
    </source>
</evidence>
<comment type="function">
    <text evidence="3">Purine nucleoside phosphorylase involved in purine salvage.</text>
</comment>
<comment type="catalytic activity">
    <reaction evidence="3">
        <text>a purine D-ribonucleoside + phosphate = a purine nucleobase + alpha-D-ribose 1-phosphate</text>
        <dbReference type="Rhea" id="RHEA:19805"/>
        <dbReference type="ChEBI" id="CHEBI:26386"/>
        <dbReference type="ChEBI" id="CHEBI:43474"/>
        <dbReference type="ChEBI" id="CHEBI:57720"/>
        <dbReference type="ChEBI" id="CHEBI:142355"/>
        <dbReference type="EC" id="2.4.2.1"/>
    </reaction>
</comment>
<reference evidence="5" key="2">
    <citation type="submission" date="2016-12" db="EMBL/GenBank/DDBJ databases">
        <title>Gene cluster of aristeromycin and coformycin.</title>
        <authorList>
            <person name="Chen W."/>
            <person name="Xu G."/>
        </authorList>
    </citation>
    <scope>NUCLEOTIDE SEQUENCE</scope>
    <source>
        <strain evidence="5">JCM 5028</strain>
    </source>
</reference>
<comment type="subunit">
    <text evidence="3">Homohexamer. Dimer of a homotrimer.</text>
</comment>
<dbReference type="EMBL" id="LC054541">
    <property type="protein sequence ID" value="BAV57064.1"/>
    <property type="molecule type" value="Genomic_DNA"/>
</dbReference>
<dbReference type="SUPFAM" id="SSF53167">
    <property type="entry name" value="Purine and uridine phosphorylases"/>
    <property type="match status" value="1"/>
</dbReference>
<dbReference type="HAMAP" id="MF_01963">
    <property type="entry name" value="MTAP"/>
    <property type="match status" value="1"/>
</dbReference>
<evidence type="ECO:0000256" key="3">
    <source>
        <dbReference type="HAMAP-Rule" id="MF_01963"/>
    </source>
</evidence>
<accession>A0A1B4ZCB8</accession>
<dbReference type="NCBIfam" id="NF005876">
    <property type="entry name" value="PRK07823.1"/>
    <property type="match status" value="1"/>
</dbReference>
<gene>
    <name evidence="6" type="primary">ari9</name>
    <name evidence="5" type="synonym">armI</name>
</gene>
<feature type="binding site" evidence="3">
    <location>
        <begin position="207"/>
        <end position="209"/>
    </location>
    <ligand>
        <name>substrate</name>
    </ligand>
</feature>
<dbReference type="PANTHER" id="PTHR42679">
    <property type="entry name" value="S-METHYL-5'-THIOADENOSINE PHOSPHORYLASE"/>
    <property type="match status" value="1"/>
</dbReference>
<sequence>MSEATIAIIGGTGFYKFLDGAKEVEVSTPYGETSAPISIAEVAGQKVAFLPRHGRNHDYLPANVPYRANLWALKEIGVRQIVAFNTVGSLQREYRKGDFVLVDQFVDRTTGRADTFFEGSAAAHISSAVPYCGRMRSLAAEALVGADATVHPSGTMVVIQGPRFSTTAESRWFSSQGWHLVNMTQYPEVVLARELELCYANLSYITDYDVAAAEVIAGEEAEAVSHEGVLKAFSADSDRVLDIVRRLVKALPESVEGVDCGCQTALSGART</sequence>
<feature type="binding site" evidence="3">
    <location>
        <position position="183"/>
    </location>
    <ligand>
        <name>substrate</name>
    </ligand>
</feature>
<dbReference type="GO" id="GO:0006166">
    <property type="term" value="P:purine ribonucleoside salvage"/>
    <property type="evidence" value="ECO:0007669"/>
    <property type="project" value="UniProtKB-UniRule"/>
</dbReference>
<protein>
    <recommendedName>
        <fullName evidence="3">Purine nucleoside phosphorylase</fullName>
        <shortName evidence="3">PNP</shortName>
        <ecNumber evidence="3">2.4.2.1</ecNumber>
    </recommendedName>
</protein>
<dbReference type="InterPro" id="IPR000845">
    <property type="entry name" value="Nucleoside_phosphorylase_d"/>
</dbReference>
<comment type="pathway">
    <text evidence="3">Purine metabolism; purine nucleoside salvage.</text>
</comment>
<evidence type="ECO:0000256" key="2">
    <source>
        <dbReference type="ARBA" id="ARBA00022679"/>
    </source>
</evidence>
<dbReference type="Pfam" id="PF01048">
    <property type="entry name" value="PNP_UDP_1"/>
    <property type="match status" value="1"/>
</dbReference>
<name>A0A1B4ZCB8_9ACTN</name>
<dbReference type="GO" id="GO:0019509">
    <property type="term" value="P:L-methionine salvage from methylthioadenosine"/>
    <property type="evidence" value="ECO:0007669"/>
    <property type="project" value="TreeGrafter"/>
</dbReference>
<feature type="site" description="Important for substrate specificity" evidence="3">
    <location>
        <position position="165"/>
    </location>
</feature>
<keyword evidence="2 3" id="KW-0808">Transferase</keyword>
<keyword evidence="3" id="KW-0660">Purine salvage</keyword>
<dbReference type="EC" id="2.4.2.1" evidence="3"/>
<dbReference type="PROSITE" id="PS01240">
    <property type="entry name" value="PNP_MTAP_2"/>
    <property type="match status" value="1"/>
</dbReference>
<dbReference type="NCBIfam" id="TIGR01694">
    <property type="entry name" value="MTAP"/>
    <property type="match status" value="1"/>
</dbReference>
<reference evidence="6" key="1">
    <citation type="journal article" date="2016" name="ChemBioChem">
        <title>Five-Membered Cyclitol Phosphate Formation by a myo-Inositol Phosphate Synthase Orthologue in the Biosynthesis of the Carbocyclic Nucleoside Antibiotic Aristeromycin.</title>
        <authorList>
            <person name="Kudo F."/>
            <person name="Tsunoda T."/>
            <person name="Takashima M."/>
            <person name="Eguchi T."/>
        </authorList>
    </citation>
    <scope>NUCLEOTIDE SEQUENCE</scope>
    <source>
        <strain evidence="6">NBRC 13005</strain>
    </source>
</reference>
<dbReference type="InterPro" id="IPR010044">
    <property type="entry name" value="MTAP"/>
</dbReference>
<comment type="similarity">
    <text evidence="3">Belongs to the PNP/MTAP phosphorylase family. MTAP subfamily.</text>
</comment>
<dbReference type="EMBL" id="KY313600">
    <property type="protein sequence ID" value="AUV64127.1"/>
    <property type="molecule type" value="Genomic_DNA"/>
</dbReference>
<dbReference type="GO" id="GO:0017061">
    <property type="term" value="F:S-methyl-5-thioadenosine phosphorylase activity"/>
    <property type="evidence" value="ECO:0007669"/>
    <property type="project" value="InterPro"/>
</dbReference>
<feature type="binding site" evidence="3">
    <location>
        <position position="184"/>
    </location>
    <ligand>
        <name>phosphate</name>
        <dbReference type="ChEBI" id="CHEBI:43474"/>
    </ligand>
</feature>
<comment type="miscellaneous">
    <text evidence="3">Although this enzyme belongs to the family of MTA phosphorylases based on sequence homology, it lacks several conserved amino acids in the substrate binding pocket that confer specificity towards MTA.</text>
</comment>
<dbReference type="PANTHER" id="PTHR42679:SF2">
    <property type="entry name" value="S-METHYL-5'-THIOADENOSINE PHOSPHORYLASE"/>
    <property type="match status" value="1"/>
</dbReference>